<evidence type="ECO:0000313" key="4">
    <source>
        <dbReference type="EMBL" id="MCI10991.1"/>
    </source>
</evidence>
<keyword evidence="5" id="KW-1185">Reference proteome</keyword>
<dbReference type="AlphaFoldDB" id="A0A392PFW1"/>
<dbReference type="EMBL" id="LXQA010078398">
    <property type="protein sequence ID" value="MCI10991.1"/>
    <property type="molecule type" value="Genomic_DNA"/>
</dbReference>
<evidence type="ECO:0000256" key="1">
    <source>
        <dbReference type="ARBA" id="ARBA00022574"/>
    </source>
</evidence>
<feature type="non-terminal residue" evidence="4">
    <location>
        <position position="1"/>
    </location>
</feature>
<protein>
    <submittedName>
        <fullName evidence="4">Autophagy-related protein 18d-like</fullName>
    </submittedName>
</protein>
<comment type="caution">
    <text evidence="4">The sequence shown here is derived from an EMBL/GenBank/DDBJ whole genome shotgun (WGS) entry which is preliminary data.</text>
</comment>
<keyword evidence="1" id="KW-0853">WD repeat</keyword>
<dbReference type="InterPro" id="IPR048720">
    <property type="entry name" value="PROPPIN"/>
</dbReference>
<accession>A0A392PFW1</accession>
<dbReference type="PANTHER" id="PTHR11227">
    <property type="entry name" value="WD-REPEAT PROTEIN INTERACTING WITH PHOSPHOINOSIDES WIPI -RELATED"/>
    <property type="match status" value="1"/>
</dbReference>
<name>A0A392PFW1_9FABA</name>
<reference evidence="4 5" key="1">
    <citation type="journal article" date="2018" name="Front. Plant Sci.">
        <title>Red Clover (Trifolium pratense) and Zigzag Clover (T. medium) - A Picture of Genomic Similarities and Differences.</title>
        <authorList>
            <person name="Dluhosova J."/>
            <person name="Istvanek J."/>
            <person name="Nedelnik J."/>
            <person name="Repkova J."/>
        </authorList>
    </citation>
    <scope>NUCLEOTIDE SEQUENCE [LARGE SCALE GENOMIC DNA]</scope>
    <source>
        <strain evidence="5">cv. 10/8</strain>
        <tissue evidence="4">Leaf</tissue>
    </source>
</reference>
<evidence type="ECO:0000256" key="3">
    <source>
        <dbReference type="SAM" id="MobiDB-lite"/>
    </source>
</evidence>
<dbReference type="Proteomes" id="UP000265520">
    <property type="component" value="Unassembled WGS sequence"/>
</dbReference>
<keyword evidence="2" id="KW-0677">Repeat</keyword>
<sequence>KMLADTPSSHMNSAVSSPQRIFSNSRIENCEYPNSGASSSLSRPDADINDSDESDLFSISWNQDYGCFAAGTSHGFRIYNCEPFKETFRRDLKSGGFKIVEMLFRSNILALVGAVANSHYPPNKVLIWDDHQSRFEASSSN</sequence>
<evidence type="ECO:0000313" key="5">
    <source>
        <dbReference type="Proteomes" id="UP000265520"/>
    </source>
</evidence>
<proteinExistence type="predicted"/>
<evidence type="ECO:0000256" key="2">
    <source>
        <dbReference type="ARBA" id="ARBA00022737"/>
    </source>
</evidence>
<feature type="region of interest" description="Disordered" evidence="3">
    <location>
        <begin position="1"/>
        <end position="22"/>
    </location>
</feature>
<organism evidence="4 5">
    <name type="scientific">Trifolium medium</name>
    <dbReference type="NCBI Taxonomy" id="97028"/>
    <lineage>
        <taxon>Eukaryota</taxon>
        <taxon>Viridiplantae</taxon>
        <taxon>Streptophyta</taxon>
        <taxon>Embryophyta</taxon>
        <taxon>Tracheophyta</taxon>
        <taxon>Spermatophyta</taxon>
        <taxon>Magnoliopsida</taxon>
        <taxon>eudicotyledons</taxon>
        <taxon>Gunneridae</taxon>
        <taxon>Pentapetalae</taxon>
        <taxon>rosids</taxon>
        <taxon>fabids</taxon>
        <taxon>Fabales</taxon>
        <taxon>Fabaceae</taxon>
        <taxon>Papilionoideae</taxon>
        <taxon>50 kb inversion clade</taxon>
        <taxon>NPAAA clade</taxon>
        <taxon>Hologalegina</taxon>
        <taxon>IRL clade</taxon>
        <taxon>Trifolieae</taxon>
        <taxon>Trifolium</taxon>
    </lineage>
</organism>